<dbReference type="EMBL" id="CAGKOT010000002">
    <property type="protein sequence ID" value="CAB5308287.1"/>
    <property type="molecule type" value="Genomic_DNA"/>
</dbReference>
<dbReference type="AlphaFoldDB" id="A0A915YQB0"/>
<name>A0A915YQB0_9GLOM</name>
<dbReference type="OrthoDB" id="10339771at2759"/>
<gene>
    <name evidence="1" type="ORF">CHRIB12_LOCUS1330</name>
</gene>
<sequence>MHNLRKNTLLKNFVLPSVSIFSPSVPENCTIKDLLSSRNFENREGRSQSYPYLSARKRQAKPTLFSFTKNGFTFKVKDITLSQERRDKIQLFIIYLF</sequence>
<dbReference type="Proteomes" id="UP000684084">
    <property type="component" value="Unassembled WGS sequence"/>
</dbReference>
<evidence type="ECO:0000313" key="1">
    <source>
        <dbReference type="EMBL" id="CAB5308287.1"/>
    </source>
</evidence>
<protein>
    <submittedName>
        <fullName evidence="1">Uncharacterized protein</fullName>
    </submittedName>
</protein>
<comment type="caution">
    <text evidence="1">The sequence shown here is derived from an EMBL/GenBank/DDBJ whole genome shotgun (WGS) entry which is preliminary data.</text>
</comment>
<accession>A0A915YQB0</accession>
<reference evidence="1" key="1">
    <citation type="submission" date="2020-05" db="EMBL/GenBank/DDBJ databases">
        <authorList>
            <person name="Rincon C."/>
            <person name="Sanders R I."/>
            <person name="Robbins C."/>
            <person name="Chaturvedi A."/>
        </authorList>
    </citation>
    <scope>NUCLEOTIDE SEQUENCE</scope>
    <source>
        <strain evidence="1">CHB12</strain>
    </source>
</reference>
<proteinExistence type="predicted"/>
<evidence type="ECO:0000313" key="2">
    <source>
        <dbReference type="Proteomes" id="UP000684084"/>
    </source>
</evidence>
<organism evidence="1 2">
    <name type="scientific">Rhizophagus irregularis</name>
    <dbReference type="NCBI Taxonomy" id="588596"/>
    <lineage>
        <taxon>Eukaryota</taxon>
        <taxon>Fungi</taxon>
        <taxon>Fungi incertae sedis</taxon>
        <taxon>Mucoromycota</taxon>
        <taxon>Glomeromycotina</taxon>
        <taxon>Glomeromycetes</taxon>
        <taxon>Glomerales</taxon>
        <taxon>Glomeraceae</taxon>
        <taxon>Rhizophagus</taxon>
    </lineage>
</organism>